<sequence>MVSKRIVTSPTSLVFLFELGTMLLRLLVREIACEVFAAIYTNFESKFGLERNTSDDTLNTHDRGIPSGALTVKQPSIHKTLQAHDVGARESSLDTNPINPFIFAPTATGIEIEIEIKSFRFPSESHVFDSQAPLNSKAGSHVVDDSKVLRLASYTYVGTVVQLQLQHHPSFRPVMAATLTPYFPRSGSTHASSLLVQQLPPPPKVVGPVFDEVHAKEPIPAFNEEAFAQQYTGPSESGEALLPPSPVDFSDPYLVPTLARNERLRLTLLWYHTKDIEKDESLMSEINVLVRSAQKFVGWEYAIAGIVNESSYRRLATVGLPLALLPRRESTCSHTINQAKLDDVFMILDMAKDWRFRHSPHSEIGGLRSYAGAPLRLTADDGTEVPLGSLCVASDTPQEPLKPSQRESLISFSELISTAIASHTQRRRLKKRQEMNDILGILRTKLDADNYEEGAAAIIQKAYPGAHVALHAAYDGLVPVKGRPAIKLSDVEGGLWEDTALIEQIIMAENFDELHPSQTVRAIVARCGSSETYVIVSGLDIHYVFDNFDAWFIFKAAAIIADILQNRLLRQALAAKETFLRGITHQLRTPIHGVLSSAELLAEELNARGLLTNDIDSSSVSPSACISTIRNSGQELMRTVNSILKYNAWADTTRRTSNSPYDLRQLEKDILPDSLSHIIQDHLPKISVEFRNELKHSKCLVTNPDLLKDCLREILLNAIQSVAGRPAGLVIFTIRDTKDANNLIFDIVDNGVGIGAQDHSSIFQPFYKVDSFKLGAGLGLTLARHIATGLQGTVTLVASSTELGSHFRVEFKQLLWEESRDVATTTEIRLSHLPRTFHWISSRAEYSHFTGHITRFLEFNKFRQDPSRDCGLLFADSDIDQLRASYPATVIIILGCDKKGVNKYLGPGLFYLCGPLYTGRLKKMLLQSDILYRELVEKNPRHELGRAISSVNGASVGMIVPSAAMAKLKMADSPPLQRDCADQPVKALLVDDNPINLRILKMFCNKRKIPFATAEDGNIAIDQFIKGIENKEPFTLLLMDLQMPNCDGLEATRAIRAYEHKNALPRCIIFMVTGQDWGRDKTAAQEAGIDVFLIKPVSPKILDTHTAKFFTAFRPGGG</sequence>
<evidence type="ECO:0000256" key="6">
    <source>
        <dbReference type="PROSITE-ProRule" id="PRU00169"/>
    </source>
</evidence>
<dbReference type="VEuPathDB" id="FungiDB:F4678DRAFT_288091"/>
<dbReference type="Gene3D" id="3.40.50.2300">
    <property type="match status" value="1"/>
</dbReference>
<dbReference type="SUPFAM" id="SSF47384">
    <property type="entry name" value="Homodimeric domain of signal transducing histidine kinase"/>
    <property type="match status" value="1"/>
</dbReference>
<dbReference type="PROSITE" id="PS50110">
    <property type="entry name" value="RESPONSE_REGULATORY"/>
    <property type="match status" value="1"/>
</dbReference>
<dbReference type="SMART" id="SM00388">
    <property type="entry name" value="HisKA"/>
    <property type="match status" value="1"/>
</dbReference>
<keyword evidence="4" id="KW-0808">Transferase</keyword>
<dbReference type="SUPFAM" id="SSF55874">
    <property type="entry name" value="ATPase domain of HSP90 chaperone/DNA topoisomerase II/histidine kinase"/>
    <property type="match status" value="1"/>
</dbReference>
<gene>
    <name evidence="9" type="ORF">NPX13_g3585</name>
</gene>
<dbReference type="PRINTS" id="PR00344">
    <property type="entry name" value="BCTRLSENSOR"/>
</dbReference>
<dbReference type="Pfam" id="PF00512">
    <property type="entry name" value="HisKA"/>
    <property type="match status" value="1"/>
</dbReference>
<dbReference type="InterPro" id="IPR003661">
    <property type="entry name" value="HisK_dim/P_dom"/>
</dbReference>
<dbReference type="InterPro" id="IPR029016">
    <property type="entry name" value="GAF-like_dom_sf"/>
</dbReference>
<evidence type="ECO:0000313" key="9">
    <source>
        <dbReference type="EMBL" id="KAJ3576793.1"/>
    </source>
</evidence>
<dbReference type="Pfam" id="PF00072">
    <property type="entry name" value="Response_reg"/>
    <property type="match status" value="1"/>
</dbReference>
<dbReference type="InterPro" id="IPR001789">
    <property type="entry name" value="Sig_transdc_resp-reg_receiver"/>
</dbReference>
<dbReference type="SUPFAM" id="SSF55781">
    <property type="entry name" value="GAF domain-like"/>
    <property type="match status" value="1"/>
</dbReference>
<organism evidence="9 10">
    <name type="scientific">Xylaria arbuscula</name>
    <dbReference type="NCBI Taxonomy" id="114810"/>
    <lineage>
        <taxon>Eukaryota</taxon>
        <taxon>Fungi</taxon>
        <taxon>Dikarya</taxon>
        <taxon>Ascomycota</taxon>
        <taxon>Pezizomycotina</taxon>
        <taxon>Sordariomycetes</taxon>
        <taxon>Xylariomycetidae</taxon>
        <taxon>Xylariales</taxon>
        <taxon>Xylariaceae</taxon>
        <taxon>Xylaria</taxon>
    </lineage>
</organism>
<dbReference type="AlphaFoldDB" id="A0A9W8NHZ3"/>
<dbReference type="EMBL" id="JANPWZ010000456">
    <property type="protein sequence ID" value="KAJ3576793.1"/>
    <property type="molecule type" value="Genomic_DNA"/>
</dbReference>
<evidence type="ECO:0000259" key="7">
    <source>
        <dbReference type="PROSITE" id="PS50109"/>
    </source>
</evidence>
<dbReference type="Gene3D" id="3.30.450.40">
    <property type="match status" value="1"/>
</dbReference>
<comment type="catalytic activity">
    <reaction evidence="1">
        <text>ATP + protein L-histidine = ADP + protein N-phospho-L-histidine.</text>
        <dbReference type="EC" id="2.7.13.3"/>
    </reaction>
</comment>
<feature type="modified residue" description="4-aspartylphosphate" evidence="6">
    <location>
        <position position="1040"/>
    </location>
</feature>
<dbReference type="GO" id="GO:0009927">
    <property type="term" value="F:histidine phosphotransfer kinase activity"/>
    <property type="evidence" value="ECO:0007669"/>
    <property type="project" value="TreeGrafter"/>
</dbReference>
<dbReference type="Proteomes" id="UP001148614">
    <property type="component" value="Unassembled WGS sequence"/>
</dbReference>
<dbReference type="Gene3D" id="1.10.287.130">
    <property type="match status" value="1"/>
</dbReference>
<dbReference type="Gene3D" id="3.30.565.10">
    <property type="entry name" value="Histidine kinase-like ATPase, C-terminal domain"/>
    <property type="match status" value="1"/>
</dbReference>
<dbReference type="InterPro" id="IPR003594">
    <property type="entry name" value="HATPase_dom"/>
</dbReference>
<dbReference type="SMART" id="SM00387">
    <property type="entry name" value="HATPase_c"/>
    <property type="match status" value="1"/>
</dbReference>
<dbReference type="InterPro" id="IPR005467">
    <property type="entry name" value="His_kinase_dom"/>
</dbReference>
<dbReference type="PANTHER" id="PTHR43047:SF72">
    <property type="entry name" value="OSMOSENSING HISTIDINE PROTEIN KINASE SLN1"/>
    <property type="match status" value="1"/>
</dbReference>
<protein>
    <recommendedName>
        <fullName evidence="2">histidine kinase</fullName>
        <ecNumber evidence="2">2.7.13.3</ecNumber>
    </recommendedName>
</protein>
<feature type="domain" description="Histidine kinase" evidence="7">
    <location>
        <begin position="582"/>
        <end position="815"/>
    </location>
</feature>
<dbReference type="PANTHER" id="PTHR43047">
    <property type="entry name" value="TWO-COMPONENT HISTIDINE PROTEIN KINASE"/>
    <property type="match status" value="1"/>
</dbReference>
<dbReference type="CDD" id="cd00075">
    <property type="entry name" value="HATPase"/>
    <property type="match status" value="1"/>
</dbReference>
<dbReference type="PROSITE" id="PS50109">
    <property type="entry name" value="HIS_KIN"/>
    <property type="match status" value="1"/>
</dbReference>
<evidence type="ECO:0000256" key="2">
    <source>
        <dbReference type="ARBA" id="ARBA00012438"/>
    </source>
</evidence>
<dbReference type="InterPro" id="IPR036097">
    <property type="entry name" value="HisK_dim/P_sf"/>
</dbReference>
<dbReference type="GO" id="GO:0005886">
    <property type="term" value="C:plasma membrane"/>
    <property type="evidence" value="ECO:0007669"/>
    <property type="project" value="TreeGrafter"/>
</dbReference>
<keyword evidence="10" id="KW-1185">Reference proteome</keyword>
<proteinExistence type="predicted"/>
<feature type="domain" description="Response regulatory" evidence="8">
    <location>
        <begin position="986"/>
        <end position="1110"/>
    </location>
</feature>
<dbReference type="EC" id="2.7.13.3" evidence="2"/>
<evidence type="ECO:0000259" key="8">
    <source>
        <dbReference type="PROSITE" id="PS50110"/>
    </source>
</evidence>
<dbReference type="InterPro" id="IPR011006">
    <property type="entry name" value="CheY-like_superfamily"/>
</dbReference>
<dbReference type="CDD" id="cd00082">
    <property type="entry name" value="HisKA"/>
    <property type="match status" value="1"/>
</dbReference>
<dbReference type="SUPFAM" id="SSF52172">
    <property type="entry name" value="CheY-like"/>
    <property type="match status" value="1"/>
</dbReference>
<evidence type="ECO:0000256" key="1">
    <source>
        <dbReference type="ARBA" id="ARBA00000085"/>
    </source>
</evidence>
<evidence type="ECO:0000256" key="3">
    <source>
        <dbReference type="ARBA" id="ARBA00022553"/>
    </source>
</evidence>
<dbReference type="InterPro" id="IPR004358">
    <property type="entry name" value="Sig_transdc_His_kin-like_C"/>
</dbReference>
<dbReference type="SMART" id="SM00448">
    <property type="entry name" value="REC"/>
    <property type="match status" value="1"/>
</dbReference>
<evidence type="ECO:0000313" key="10">
    <source>
        <dbReference type="Proteomes" id="UP001148614"/>
    </source>
</evidence>
<evidence type="ECO:0000256" key="4">
    <source>
        <dbReference type="ARBA" id="ARBA00022679"/>
    </source>
</evidence>
<evidence type="ECO:0000256" key="5">
    <source>
        <dbReference type="ARBA" id="ARBA00022777"/>
    </source>
</evidence>
<dbReference type="Pfam" id="PF02518">
    <property type="entry name" value="HATPase_c"/>
    <property type="match status" value="1"/>
</dbReference>
<accession>A0A9W8NHZ3</accession>
<keyword evidence="3 6" id="KW-0597">Phosphoprotein</keyword>
<keyword evidence="5" id="KW-0418">Kinase</keyword>
<comment type="caution">
    <text evidence="9">The sequence shown here is derived from an EMBL/GenBank/DDBJ whole genome shotgun (WGS) entry which is preliminary data.</text>
</comment>
<dbReference type="GO" id="GO:0000155">
    <property type="term" value="F:phosphorelay sensor kinase activity"/>
    <property type="evidence" value="ECO:0007669"/>
    <property type="project" value="InterPro"/>
</dbReference>
<dbReference type="CDD" id="cd17546">
    <property type="entry name" value="REC_hyHK_CKI1_RcsC-like"/>
    <property type="match status" value="1"/>
</dbReference>
<dbReference type="InterPro" id="IPR036890">
    <property type="entry name" value="HATPase_C_sf"/>
</dbReference>
<reference evidence="9" key="1">
    <citation type="submission" date="2022-07" db="EMBL/GenBank/DDBJ databases">
        <title>Genome Sequence of Xylaria arbuscula.</title>
        <authorList>
            <person name="Buettner E."/>
        </authorList>
    </citation>
    <scope>NUCLEOTIDE SEQUENCE</scope>
    <source>
        <strain evidence="9">VT107</strain>
    </source>
</reference>
<name>A0A9W8NHZ3_9PEZI</name>